<gene>
    <name evidence="5" type="ORF">SAMN04488546_4033</name>
</gene>
<dbReference type="InterPro" id="IPR045857">
    <property type="entry name" value="O16G_dom_2"/>
</dbReference>
<dbReference type="SUPFAM" id="SSF51011">
    <property type="entry name" value="Glycosyl hydrolase domain"/>
    <property type="match status" value="1"/>
</dbReference>
<keyword evidence="6" id="KW-1185">Reference proteome</keyword>
<dbReference type="Gene3D" id="3.20.20.80">
    <property type="entry name" value="Glycosidases"/>
    <property type="match status" value="1"/>
</dbReference>
<evidence type="ECO:0000256" key="3">
    <source>
        <dbReference type="ARBA" id="ARBA00023295"/>
    </source>
</evidence>
<dbReference type="GO" id="GO:0004556">
    <property type="term" value="F:alpha-amylase activity"/>
    <property type="evidence" value="ECO:0007669"/>
    <property type="project" value="TreeGrafter"/>
</dbReference>
<dbReference type="Pfam" id="PF11941">
    <property type="entry name" value="DUF3459"/>
    <property type="match status" value="1"/>
</dbReference>
<dbReference type="InterPro" id="IPR006047">
    <property type="entry name" value="GH13_cat_dom"/>
</dbReference>
<feature type="domain" description="Glycosyl hydrolase family 13 catalytic" evidence="4">
    <location>
        <begin position="15"/>
        <end position="434"/>
    </location>
</feature>
<dbReference type="PANTHER" id="PTHR10357:SF179">
    <property type="entry name" value="NEUTRAL AND BASIC AMINO ACID TRANSPORT PROTEIN RBAT"/>
    <property type="match status" value="1"/>
</dbReference>
<dbReference type="NCBIfam" id="NF008183">
    <property type="entry name" value="PRK10933.1"/>
    <property type="match status" value="1"/>
</dbReference>
<dbReference type="CDD" id="cd11333">
    <property type="entry name" value="AmyAc_SI_OligoGlu_DGase"/>
    <property type="match status" value="1"/>
</dbReference>
<evidence type="ECO:0000313" key="6">
    <source>
        <dbReference type="Proteomes" id="UP000198507"/>
    </source>
</evidence>
<dbReference type="InterPro" id="IPR022567">
    <property type="entry name" value="DUF3459"/>
</dbReference>
<dbReference type="AlphaFoldDB" id="A0A1I0HWG0"/>
<dbReference type="FunFam" id="3.20.20.80:FF:000064">
    <property type="entry name" value="Oligo-1,6-glucosidase"/>
    <property type="match status" value="1"/>
</dbReference>
<reference evidence="6" key="1">
    <citation type="submission" date="2016-10" db="EMBL/GenBank/DDBJ databases">
        <authorList>
            <person name="Varghese N."/>
            <person name="Submissions S."/>
        </authorList>
    </citation>
    <scope>NUCLEOTIDE SEQUENCE [LARGE SCALE GENOMIC DNA]</scope>
    <source>
        <strain evidence="6">DSM 44209</strain>
    </source>
</reference>
<keyword evidence="3" id="KW-0326">Glycosidase</keyword>
<dbReference type="SMART" id="SM00642">
    <property type="entry name" value="Aamy"/>
    <property type="match status" value="1"/>
</dbReference>
<organism evidence="5 6">
    <name type="scientific">Geodermatophilus poikilotrophus</name>
    <dbReference type="NCBI Taxonomy" id="1333667"/>
    <lineage>
        <taxon>Bacteria</taxon>
        <taxon>Bacillati</taxon>
        <taxon>Actinomycetota</taxon>
        <taxon>Actinomycetes</taxon>
        <taxon>Geodermatophilales</taxon>
        <taxon>Geodermatophilaceae</taxon>
        <taxon>Geodermatophilus</taxon>
    </lineage>
</organism>
<dbReference type="Gene3D" id="3.90.400.10">
    <property type="entry name" value="Oligo-1,6-glucosidase, Domain 2"/>
    <property type="match status" value="1"/>
</dbReference>
<protein>
    <submittedName>
        <fullName evidence="5">Oligo-1,6-glucosidase</fullName>
    </submittedName>
</protein>
<keyword evidence="2" id="KW-0378">Hydrolase</keyword>
<sequence>MPADPPWWTRAVVYQVYPRSFQDSDGDGIGDLGGILQRVDHLADLGVDVVWLSPIYPSPQADNGYDISDYTDVDPLFGSLAQLDQLIAALHERGVKLVMDLVVNHTSDQHPWFEESRASRTSPKRDWYWWRPPRAGMTAGQPGAEPTNWHSYFSGPTWQLDEASGEYYLHLFAREQPDLNWENPEVRQAVYAMMRGWLDRGVDGFRMDVINMISKDVAPDGSLRDGPALPGLPYGDGTASFLCGPRIHEFLQEMHREVFAGRSDRLLTVGEMPGVTVEQARLFTDPARAEVDMVFQFEHVGLDFDESKWRPRPLRMRDLKASLGRWQAGLADVGWNSLYWDNHDQPRAVSRFGDDSPRYRRDSATCLATLLHLHRGTPYVYQGEELGMANAPFDRIDDFRDVESLNHFAQAVAHGEDPETVLVALRRMSRDNARTPVQWDASPSAGFTTGTPWIPVNPDSTEWNAEAQRADPASVFAHHKRLIALRHADPVVALGDFGMLLPDHDELYAFTRSLDGATLLVVCNLGASTHPLGELLPETAGAELVLGNLTDDGDPAVLRPWEARVLRLASGRAA</sequence>
<dbReference type="EMBL" id="FOIE01000009">
    <property type="protein sequence ID" value="SET87704.1"/>
    <property type="molecule type" value="Genomic_DNA"/>
</dbReference>
<dbReference type="FunFam" id="3.90.400.10:FF:000002">
    <property type="entry name" value="Sucrose isomerase"/>
    <property type="match status" value="1"/>
</dbReference>
<dbReference type="RefSeq" id="WP_091447436.1">
    <property type="nucleotide sequence ID" value="NZ_FOIE01000009.1"/>
</dbReference>
<dbReference type="Proteomes" id="UP000198507">
    <property type="component" value="Unassembled WGS sequence"/>
</dbReference>
<name>A0A1I0HWG0_9ACTN</name>
<evidence type="ECO:0000256" key="1">
    <source>
        <dbReference type="ARBA" id="ARBA00008061"/>
    </source>
</evidence>
<accession>A0A1I0HWG0</accession>
<dbReference type="GO" id="GO:0009313">
    <property type="term" value="P:oligosaccharide catabolic process"/>
    <property type="evidence" value="ECO:0007669"/>
    <property type="project" value="TreeGrafter"/>
</dbReference>
<dbReference type="SUPFAM" id="SSF51445">
    <property type="entry name" value="(Trans)glycosidases"/>
    <property type="match status" value="1"/>
</dbReference>
<evidence type="ECO:0000259" key="4">
    <source>
        <dbReference type="SMART" id="SM00642"/>
    </source>
</evidence>
<proteinExistence type="inferred from homology"/>
<dbReference type="InterPro" id="IPR013780">
    <property type="entry name" value="Glyco_hydro_b"/>
</dbReference>
<dbReference type="Pfam" id="PF00128">
    <property type="entry name" value="Alpha-amylase"/>
    <property type="match status" value="1"/>
</dbReference>
<dbReference type="PANTHER" id="PTHR10357">
    <property type="entry name" value="ALPHA-AMYLASE FAMILY MEMBER"/>
    <property type="match status" value="1"/>
</dbReference>
<evidence type="ECO:0000313" key="5">
    <source>
        <dbReference type="EMBL" id="SET87704.1"/>
    </source>
</evidence>
<evidence type="ECO:0000256" key="2">
    <source>
        <dbReference type="ARBA" id="ARBA00022801"/>
    </source>
</evidence>
<comment type="similarity">
    <text evidence="1">Belongs to the glycosyl hydrolase 13 family.</text>
</comment>
<dbReference type="OrthoDB" id="9043248at2"/>
<dbReference type="InterPro" id="IPR017853">
    <property type="entry name" value="GH"/>
</dbReference>
<dbReference type="Gene3D" id="2.60.40.1180">
    <property type="entry name" value="Golgi alpha-mannosidase II"/>
    <property type="match status" value="1"/>
</dbReference>